<evidence type="ECO:0000313" key="2">
    <source>
        <dbReference type="Proteomes" id="UP000005237"/>
    </source>
</evidence>
<dbReference type="EnsemblMetazoa" id="CJA02250.1">
    <property type="protein sequence ID" value="CJA02250.1"/>
    <property type="gene ID" value="WBGene00121454"/>
</dbReference>
<sequence length="303" mass="34780">MATTTLDKTDVPELAKLGITDLDEGKVPSAEENHQIQMVEKMEIDEKEWNTTTNDDTITMIAQKLTRLIVNSQKTERKWEHEFEKQRISASNIADQLLEATPATEQLVDAFNNLVEGLVPTIKKIEEANERVQEEIKKSSTVIEENSKQIKSQAETIFKLSKTINDLHITMAHQSAAKYKQQLEDLPRKKPRIDEDMRSTTQNVGIRRCYICTGVHQADECDQYKDGPTRLEEMTKRNRCIRCTKKNVPGHPCQFPKGRTCTYCQKVHLNALCPVKFPIDTTRQKKMAHETQHYKIPKKTSGN</sequence>
<keyword evidence="2" id="KW-1185">Reference proteome</keyword>
<dbReference type="AlphaFoldDB" id="A0A8R1DHH1"/>
<name>A0A8R1DHH1_CAEJA</name>
<reference evidence="2" key="1">
    <citation type="submission" date="2010-08" db="EMBL/GenBank/DDBJ databases">
        <authorList>
            <consortium name="Caenorhabditis japonica Sequencing Consortium"/>
            <person name="Wilson R.K."/>
        </authorList>
    </citation>
    <scope>NUCLEOTIDE SEQUENCE [LARGE SCALE GENOMIC DNA]</scope>
    <source>
        <strain evidence="2">DF5081</strain>
    </source>
</reference>
<evidence type="ECO:0000313" key="1">
    <source>
        <dbReference type="EnsemblMetazoa" id="CJA02250.1"/>
    </source>
</evidence>
<accession>A0A8R1DHH1</accession>
<organism evidence="1 2">
    <name type="scientific">Caenorhabditis japonica</name>
    <dbReference type="NCBI Taxonomy" id="281687"/>
    <lineage>
        <taxon>Eukaryota</taxon>
        <taxon>Metazoa</taxon>
        <taxon>Ecdysozoa</taxon>
        <taxon>Nematoda</taxon>
        <taxon>Chromadorea</taxon>
        <taxon>Rhabditida</taxon>
        <taxon>Rhabditina</taxon>
        <taxon>Rhabditomorpha</taxon>
        <taxon>Rhabditoidea</taxon>
        <taxon>Rhabditidae</taxon>
        <taxon>Peloderinae</taxon>
        <taxon>Caenorhabditis</taxon>
    </lineage>
</organism>
<reference evidence="1" key="2">
    <citation type="submission" date="2022-06" db="UniProtKB">
        <authorList>
            <consortium name="EnsemblMetazoa"/>
        </authorList>
    </citation>
    <scope>IDENTIFICATION</scope>
    <source>
        <strain evidence="1">DF5081</strain>
    </source>
</reference>
<protein>
    <submittedName>
        <fullName evidence="1">Uncharacterized protein</fullName>
    </submittedName>
</protein>
<proteinExistence type="predicted"/>
<dbReference type="Proteomes" id="UP000005237">
    <property type="component" value="Unassembled WGS sequence"/>
</dbReference>